<protein>
    <submittedName>
        <fullName evidence="2">Uncharacterized protein</fullName>
    </submittedName>
</protein>
<proteinExistence type="predicted"/>
<feature type="compositionally biased region" description="Polar residues" evidence="1">
    <location>
        <begin position="31"/>
        <end position="45"/>
    </location>
</feature>
<sequence length="45" mass="4758">CPGPNSACSPRCSPSSSHHQNSRATRERCKSTTTPQLWASPSTAS</sequence>
<reference evidence="2" key="1">
    <citation type="submission" date="2020-02" db="EMBL/GenBank/DDBJ databases">
        <authorList>
            <person name="Meier V. D."/>
        </authorList>
    </citation>
    <scope>NUCLEOTIDE SEQUENCE</scope>
    <source>
        <strain evidence="2">AVDCRST_MAG93</strain>
    </source>
</reference>
<feature type="compositionally biased region" description="Low complexity" evidence="1">
    <location>
        <begin position="1"/>
        <end position="17"/>
    </location>
</feature>
<accession>A0A6J4KUM6</accession>
<organism evidence="2">
    <name type="scientific">uncultured Chloroflexia bacterium</name>
    <dbReference type="NCBI Taxonomy" id="1672391"/>
    <lineage>
        <taxon>Bacteria</taxon>
        <taxon>Bacillati</taxon>
        <taxon>Chloroflexota</taxon>
        <taxon>Chloroflexia</taxon>
        <taxon>environmental samples</taxon>
    </lineage>
</organism>
<name>A0A6J4KUM6_9CHLR</name>
<gene>
    <name evidence="2" type="ORF">AVDCRST_MAG93-5390</name>
</gene>
<feature type="non-terminal residue" evidence="2">
    <location>
        <position position="1"/>
    </location>
</feature>
<feature type="region of interest" description="Disordered" evidence="1">
    <location>
        <begin position="1"/>
        <end position="45"/>
    </location>
</feature>
<evidence type="ECO:0000313" key="2">
    <source>
        <dbReference type="EMBL" id="CAA9313793.1"/>
    </source>
</evidence>
<feature type="non-terminal residue" evidence="2">
    <location>
        <position position="45"/>
    </location>
</feature>
<dbReference type="AlphaFoldDB" id="A0A6J4KUM6"/>
<evidence type="ECO:0000256" key="1">
    <source>
        <dbReference type="SAM" id="MobiDB-lite"/>
    </source>
</evidence>
<dbReference type="EMBL" id="CADCTR010001818">
    <property type="protein sequence ID" value="CAA9313793.1"/>
    <property type="molecule type" value="Genomic_DNA"/>
</dbReference>